<dbReference type="InterPro" id="IPR001447">
    <property type="entry name" value="Arylamine_N-AcTrfase"/>
</dbReference>
<dbReference type="InterPro" id="IPR038765">
    <property type="entry name" value="Papain-like_cys_pep_sf"/>
</dbReference>
<sequence length="286" mass="31461">MDLDACLRRLGLSHPGPPSVAALRTVHRAMVERVAYENIDIYRGRPEPPLDVDASAARIASGRGGFCYHVNATLGGLLDALGYTVVRHIGGVYGRDEEPVGASGNHLALTVSGLPAPQCPDGVWLVDAGLGDGPHEPLPLREGVYRQGPFTYGLGPSRVIPGGWHFTHDAEYGSFRGFDFRDGPAAPEEFEETSRFLTYSAESPFRRQLTVQRRDAGGVDVLRGCVYTRIDGEGRRSHTLHGSGEWFAFLRERFGLTLSYLDIAERAELWRKVRAQHEEWAATHPS</sequence>
<dbReference type="RefSeq" id="WP_203898059.1">
    <property type="nucleotide sequence ID" value="NZ_BOPF01000004.1"/>
</dbReference>
<evidence type="ECO:0000313" key="2">
    <source>
        <dbReference type="EMBL" id="GIJ44483.1"/>
    </source>
</evidence>
<dbReference type="Proteomes" id="UP000619260">
    <property type="component" value="Unassembled WGS sequence"/>
</dbReference>
<dbReference type="Pfam" id="PF00797">
    <property type="entry name" value="Acetyltransf_2"/>
    <property type="match status" value="1"/>
</dbReference>
<dbReference type="PANTHER" id="PTHR11786">
    <property type="entry name" value="N-HYDROXYARYLAMINE O-ACETYLTRANSFERASE"/>
    <property type="match status" value="1"/>
</dbReference>
<protein>
    <submittedName>
        <fullName evidence="2">Arylamine N-acetyltransferase</fullName>
    </submittedName>
</protein>
<dbReference type="EMBL" id="BOPF01000004">
    <property type="protein sequence ID" value="GIJ44483.1"/>
    <property type="molecule type" value="Genomic_DNA"/>
</dbReference>
<evidence type="ECO:0000256" key="1">
    <source>
        <dbReference type="ARBA" id="ARBA00006547"/>
    </source>
</evidence>
<dbReference type="GO" id="GO:0016407">
    <property type="term" value="F:acetyltransferase activity"/>
    <property type="evidence" value="ECO:0007669"/>
    <property type="project" value="InterPro"/>
</dbReference>
<dbReference type="PANTHER" id="PTHR11786:SF0">
    <property type="entry name" value="ARYLAMINE N-ACETYLTRANSFERASE 4-RELATED"/>
    <property type="match status" value="1"/>
</dbReference>
<dbReference type="Gene3D" id="2.40.128.150">
    <property type="entry name" value="Cysteine proteinases"/>
    <property type="match status" value="1"/>
</dbReference>
<dbReference type="AlphaFoldDB" id="A0A8J3YIC5"/>
<evidence type="ECO:0000313" key="3">
    <source>
        <dbReference type="Proteomes" id="UP000619260"/>
    </source>
</evidence>
<dbReference type="SUPFAM" id="SSF54001">
    <property type="entry name" value="Cysteine proteinases"/>
    <property type="match status" value="1"/>
</dbReference>
<reference evidence="2" key="1">
    <citation type="submission" date="2021-01" db="EMBL/GenBank/DDBJ databases">
        <title>Whole genome shotgun sequence of Virgisporangium aliadipatigenens NBRC 105644.</title>
        <authorList>
            <person name="Komaki H."/>
            <person name="Tamura T."/>
        </authorList>
    </citation>
    <scope>NUCLEOTIDE SEQUENCE</scope>
    <source>
        <strain evidence="2">NBRC 105644</strain>
    </source>
</reference>
<proteinExistence type="inferred from homology"/>
<dbReference type="Gene3D" id="3.30.2140.10">
    <property type="entry name" value="Arylamine N-acetyltransferase"/>
    <property type="match status" value="1"/>
</dbReference>
<keyword evidence="3" id="KW-1185">Reference proteome</keyword>
<organism evidence="2 3">
    <name type="scientific">Virgisporangium aliadipatigenens</name>
    <dbReference type="NCBI Taxonomy" id="741659"/>
    <lineage>
        <taxon>Bacteria</taxon>
        <taxon>Bacillati</taxon>
        <taxon>Actinomycetota</taxon>
        <taxon>Actinomycetes</taxon>
        <taxon>Micromonosporales</taxon>
        <taxon>Micromonosporaceae</taxon>
        <taxon>Virgisporangium</taxon>
    </lineage>
</organism>
<accession>A0A8J3YIC5</accession>
<gene>
    <name evidence="2" type="primary">nat</name>
    <name evidence="2" type="ORF">Val02_13690</name>
</gene>
<name>A0A8J3YIC5_9ACTN</name>
<comment type="similarity">
    <text evidence="1">Belongs to the arylamine N-acetyltransferase family.</text>
</comment>
<comment type="caution">
    <text evidence="2">The sequence shown here is derived from an EMBL/GenBank/DDBJ whole genome shotgun (WGS) entry which is preliminary data.</text>
</comment>